<dbReference type="Proteomes" id="UP000689967">
    <property type="component" value="Unassembled WGS sequence"/>
</dbReference>
<dbReference type="EMBL" id="JAERQM010000002">
    <property type="protein sequence ID" value="MBU8543670.1"/>
    <property type="molecule type" value="Genomic_DNA"/>
</dbReference>
<dbReference type="Pfam" id="PF09084">
    <property type="entry name" value="NMT1"/>
    <property type="match status" value="1"/>
</dbReference>
<evidence type="ECO:0000313" key="3">
    <source>
        <dbReference type="Proteomes" id="UP000689967"/>
    </source>
</evidence>
<reference evidence="2 3" key="1">
    <citation type="submission" date="2021-01" db="EMBL/GenBank/DDBJ databases">
        <title>Roseomonas sp. nov, a bacterium isolated from an oil production mixture in Yumen Oilfield.</title>
        <authorList>
            <person name="Wu D."/>
        </authorList>
    </citation>
    <scope>NUCLEOTIDE SEQUENCE [LARGE SCALE GENOMIC DNA]</scope>
    <source>
        <strain evidence="2 3">ROY-5-3</strain>
    </source>
</reference>
<proteinExistence type="predicted"/>
<dbReference type="InterPro" id="IPR015168">
    <property type="entry name" value="SsuA/THI5"/>
</dbReference>
<dbReference type="InterPro" id="IPR006311">
    <property type="entry name" value="TAT_signal"/>
</dbReference>
<gene>
    <name evidence="2" type="ORF">JJQ90_08130</name>
</gene>
<name>A0ABS6H8J8_9PROT</name>
<dbReference type="PANTHER" id="PTHR31528:SF15">
    <property type="entry name" value="RIBOFLAVIN-BINDING PROTEIN RIBY"/>
    <property type="match status" value="1"/>
</dbReference>
<keyword evidence="3" id="KW-1185">Reference proteome</keyword>
<dbReference type="InterPro" id="IPR027939">
    <property type="entry name" value="NMT1/THI5"/>
</dbReference>
<accession>A0ABS6H8J8</accession>
<comment type="caution">
    <text evidence="2">The sequence shown here is derived from an EMBL/GenBank/DDBJ whole genome shotgun (WGS) entry which is preliminary data.</text>
</comment>
<feature type="domain" description="SsuA/THI5-like" evidence="1">
    <location>
        <begin position="62"/>
        <end position="264"/>
    </location>
</feature>
<dbReference type="RefSeq" id="WP_216874231.1">
    <property type="nucleotide sequence ID" value="NZ_JAERQM010000002.1"/>
</dbReference>
<evidence type="ECO:0000259" key="1">
    <source>
        <dbReference type="Pfam" id="PF09084"/>
    </source>
</evidence>
<sequence length="343" mass="36815">MRDRPATATLDLSRRALIGTAGAATALALMAPRIARSQTEKIVLTIDWLPTGDKQAGFGGIAQGFFAAEGLDVEIRRGSGAADSLTKVATGASHFGYSDIANVMAARPQGAMVKAIFSLHAKPAHAVITLNSSGINSFADLQGKTLGTAPTASSNLFFPLVMRDAGLDPARVRIVNTDPAALGPMLLTKRVDAAMLWLTNTVQLEGPAREQGAELVVLPFALAGLRMYSGVLIASDDTLARRGDLTRRFLRAMRRSLLFQQQDPLAVARATAALNPQQNPEIEASRIEIMKRSMLEMDPARFGQFDPAVLRETYGWLIRAQNLNPATDPETFVDRSFMPATGT</sequence>
<protein>
    <submittedName>
        <fullName evidence="2">ABC transporter substrate-binding protein</fullName>
    </submittedName>
</protein>
<evidence type="ECO:0000313" key="2">
    <source>
        <dbReference type="EMBL" id="MBU8543670.1"/>
    </source>
</evidence>
<dbReference type="PANTHER" id="PTHR31528">
    <property type="entry name" value="4-AMINO-5-HYDROXYMETHYL-2-METHYLPYRIMIDINE PHOSPHATE SYNTHASE THI11-RELATED"/>
    <property type="match status" value="1"/>
</dbReference>
<organism evidence="2 3">
    <name type="scientific">Falsiroseomonas oleicola</name>
    <dbReference type="NCBI Taxonomy" id="2801474"/>
    <lineage>
        <taxon>Bacteria</taxon>
        <taxon>Pseudomonadati</taxon>
        <taxon>Pseudomonadota</taxon>
        <taxon>Alphaproteobacteria</taxon>
        <taxon>Acetobacterales</taxon>
        <taxon>Roseomonadaceae</taxon>
        <taxon>Falsiroseomonas</taxon>
    </lineage>
</organism>
<dbReference type="PROSITE" id="PS51318">
    <property type="entry name" value="TAT"/>
    <property type="match status" value="1"/>
</dbReference>